<dbReference type="PATRIC" id="fig|796385.3.peg.4367"/>
<gene>
    <name evidence="4" type="ORF">MCM1_3601</name>
</gene>
<dbReference type="RefSeq" id="WP_230629045.1">
    <property type="nucleotide sequence ID" value="NZ_CP008746.1"/>
</dbReference>
<proteinExistence type="predicted"/>
<accession>A0A0G3CEX5</accession>
<dbReference type="SUPFAM" id="SSF55154">
    <property type="entry name" value="CYTH-like phosphatases"/>
    <property type="match status" value="1"/>
</dbReference>
<reference evidence="4 5" key="2">
    <citation type="journal article" date="2015" name="Stand. Genomic Sci.">
        <title>The complete genome sequence of the rumen methanogen Methanosarcina barkeri CM1.</title>
        <authorList>
            <person name="Lambie S.C."/>
            <person name="Kelly W.J."/>
            <person name="Leahy S.C."/>
            <person name="Li D."/>
            <person name="Reilly K."/>
            <person name="McAllister T.A."/>
            <person name="Valle E.R."/>
            <person name="Attwood G.T."/>
            <person name="Altermann E."/>
        </authorList>
    </citation>
    <scope>NUCLEOTIDE SEQUENCE [LARGE SCALE GENOMIC DNA]</scope>
    <source>
        <strain evidence="4 5">CM1</strain>
    </source>
</reference>
<feature type="region of interest" description="Disordered" evidence="1">
    <location>
        <begin position="548"/>
        <end position="603"/>
    </location>
</feature>
<dbReference type="SMART" id="SM01118">
    <property type="entry name" value="CYTH"/>
    <property type="match status" value="1"/>
</dbReference>
<dbReference type="SMART" id="SM00880">
    <property type="entry name" value="CHAD"/>
    <property type="match status" value="1"/>
</dbReference>
<dbReference type="Gene3D" id="1.40.20.10">
    <property type="entry name" value="CHAD domain"/>
    <property type="match status" value="1"/>
</dbReference>
<dbReference type="InterPro" id="IPR007899">
    <property type="entry name" value="CHAD_dom"/>
</dbReference>
<reference evidence="5" key="1">
    <citation type="submission" date="2014-06" db="EMBL/GenBank/DDBJ databases">
        <title>The complete genome sequence of Methanosarcina barkeri CM1.</title>
        <authorList>
            <consortium name="Pastoral Greenhouse Gas Research Consortium"/>
            <person name="Lambie S.C."/>
            <person name="Leahy S.C."/>
            <person name="Kelly W.J."/>
            <person name="Li D."/>
            <person name="Reilly K."/>
            <person name="Attwood G.T."/>
            <person name="Altermann E."/>
        </authorList>
    </citation>
    <scope>NUCLEOTIDE SEQUENCE [LARGE SCALE GENOMIC DNA]</scope>
    <source>
        <strain evidence="5">CM1</strain>
    </source>
</reference>
<dbReference type="Pfam" id="PF05235">
    <property type="entry name" value="CHAD"/>
    <property type="match status" value="1"/>
</dbReference>
<evidence type="ECO:0000313" key="5">
    <source>
        <dbReference type="Proteomes" id="UP000035331"/>
    </source>
</evidence>
<dbReference type="Gene3D" id="1.10.3210.10">
    <property type="entry name" value="Hypothetical protein af1432"/>
    <property type="match status" value="1"/>
</dbReference>
<dbReference type="InterPro" id="IPR033469">
    <property type="entry name" value="CYTH-like_dom_sf"/>
</dbReference>
<dbReference type="GO" id="GO:0006357">
    <property type="term" value="P:regulation of transcription by RNA polymerase II"/>
    <property type="evidence" value="ECO:0007669"/>
    <property type="project" value="TreeGrafter"/>
</dbReference>
<dbReference type="InterPro" id="IPR023577">
    <property type="entry name" value="CYTH_domain"/>
</dbReference>
<feature type="compositionally biased region" description="Basic and acidic residues" evidence="1">
    <location>
        <begin position="548"/>
        <end position="602"/>
    </location>
</feature>
<organism evidence="4 5">
    <name type="scientific">Methanosarcina barkeri CM1</name>
    <dbReference type="NCBI Taxonomy" id="796385"/>
    <lineage>
        <taxon>Archaea</taxon>
        <taxon>Methanobacteriati</taxon>
        <taxon>Methanobacteriota</taxon>
        <taxon>Stenosarchaea group</taxon>
        <taxon>Methanomicrobia</taxon>
        <taxon>Methanosarcinales</taxon>
        <taxon>Methanosarcinaceae</taxon>
        <taxon>Methanosarcina</taxon>
    </lineage>
</organism>
<sequence>MSETDPSSRDGTWVGEKSMEIESKFLVMEETDFQALESLSKLASYSLSEAKIQLNEDIFFDTENRSIMASGYYLRVRKSSGENGSWVTIKSLGGFEGGTHRREEYVSFLPEGTSVLACPDSRIRDLIFEFTAGLDLFPLLSLKQKRVIRQVKMGKRIIAETYLDRVNLKSKGREKHYNEFEVELKSEGSSEELETIRLFLLKHYNLAESTFSKFERAFLFMENLPEKTFLNLRERVFCAQLADQKNMYGKQAQILMELDKEKSCEELSLLLKVPQTKIRALRSEFKEKRLSIFPFTTYKEKDPEFHLQAGKNCISKKEKKASEFKQWNPESLLEYYGANKNRAEKGREYALTLFDGLSVCHRLGQEERKLLGLAAFLKDNGNSIFPGESARMSREILLTHPVKGLKLHEILMLSLIIELQDLFVSHYVSEKNLISNLKGFHTGLPPGLQNKALMLAAIVSISDLFASLKIQPGKIRSLENVLEIEIIGDVTEKTAKKFEAQSKLWKYLYGSKLLFSQAAEDEKVLIEKESEIKESEIKESEIKEIETKKQAGEEKKPEKKQERKEKRLEKKQAEEEKKPEKKQASREKKPEKKKCRPDEKVTVKPTDSMAQLACKIFSYQFSCMLSHEEGTIKGEDIEELHDMRVAVRRMRAAAKIFEAYLDSEQLEPHLKGLRRTLGSLGDVRDLDVFREKAEKYLKTLPPEHEHDLDPLVAVLTEEREKARKNMLDYLDSEKYRTFKRDFSDVLASPETLILPATNKKHDALPHRVREVLPSILYARLADIRAYSEWVEGPYISVERLHRLRIAAKGMRYTLEFFESVLGEDAKNLIKELKTFQDHLGDLHDTVVALDLLGSYLRTGEWGSVESEKASGKKKFSEGVEGSAEGNAEGIESYLEYREEELQTLLNSFPDAWGKICNGNFRERIENAVKNLY</sequence>
<dbReference type="PROSITE" id="PS51708">
    <property type="entry name" value="CHAD"/>
    <property type="match status" value="1"/>
</dbReference>
<dbReference type="Gene3D" id="2.40.320.10">
    <property type="entry name" value="Hypothetical Protein Pfu-838710-001"/>
    <property type="match status" value="1"/>
</dbReference>
<dbReference type="PANTHER" id="PTHR30005:SF0">
    <property type="entry name" value="RETROGRADE REGULATION PROTEIN 2"/>
    <property type="match status" value="1"/>
</dbReference>
<dbReference type="Pfam" id="PF01928">
    <property type="entry name" value="CYTH"/>
    <property type="match status" value="1"/>
</dbReference>
<dbReference type="AlphaFoldDB" id="A0A0G3CEX5"/>
<name>A0A0G3CEX5_METBA</name>
<dbReference type="InterPro" id="IPR012069">
    <property type="entry name" value="UPF_CYTH/CHAD/HD-like"/>
</dbReference>
<evidence type="ECO:0000259" key="3">
    <source>
        <dbReference type="PROSITE" id="PS51708"/>
    </source>
</evidence>
<dbReference type="InterPro" id="IPR050273">
    <property type="entry name" value="GppA/Ppx_hydrolase"/>
</dbReference>
<dbReference type="SUPFAM" id="SSF109604">
    <property type="entry name" value="HD-domain/PDEase-like"/>
    <property type="match status" value="1"/>
</dbReference>
<evidence type="ECO:0000256" key="1">
    <source>
        <dbReference type="SAM" id="MobiDB-lite"/>
    </source>
</evidence>
<dbReference type="GeneID" id="24846798"/>
<dbReference type="PIRSF" id="PIRSF036568">
    <property type="entry name" value="CYTH_CHAD_HD"/>
    <property type="match status" value="1"/>
</dbReference>
<evidence type="ECO:0000259" key="2">
    <source>
        <dbReference type="PROSITE" id="PS51707"/>
    </source>
</evidence>
<feature type="domain" description="CYTH" evidence="2">
    <location>
        <begin position="18"/>
        <end position="224"/>
    </location>
</feature>
<feature type="domain" description="CHAD" evidence="3">
    <location>
        <begin position="606"/>
        <end position="917"/>
    </location>
</feature>
<dbReference type="PANTHER" id="PTHR30005">
    <property type="entry name" value="EXOPOLYPHOSPHATASE"/>
    <property type="match status" value="1"/>
</dbReference>
<dbReference type="PROSITE" id="PS51707">
    <property type="entry name" value="CYTH"/>
    <property type="match status" value="1"/>
</dbReference>
<dbReference type="InterPro" id="IPR038186">
    <property type="entry name" value="CHAD_dom_sf"/>
</dbReference>
<dbReference type="EMBL" id="CP008746">
    <property type="protein sequence ID" value="AKJ40584.1"/>
    <property type="molecule type" value="Genomic_DNA"/>
</dbReference>
<protein>
    <submittedName>
        <fullName evidence="4">CYTH/CHAD domain-containing protein</fullName>
    </submittedName>
</protein>
<evidence type="ECO:0000313" key="4">
    <source>
        <dbReference type="EMBL" id="AKJ40584.1"/>
    </source>
</evidence>
<dbReference type="Proteomes" id="UP000035331">
    <property type="component" value="Chromosome"/>
</dbReference>